<dbReference type="SUPFAM" id="SSF56176">
    <property type="entry name" value="FAD-binding/transporter-associated domain-like"/>
    <property type="match status" value="1"/>
</dbReference>
<dbReference type="Gene3D" id="3.30.465.10">
    <property type="match status" value="1"/>
</dbReference>
<dbReference type="InterPro" id="IPR016166">
    <property type="entry name" value="FAD-bd_PCMH"/>
</dbReference>
<dbReference type="GO" id="GO:0071949">
    <property type="term" value="F:FAD binding"/>
    <property type="evidence" value="ECO:0007669"/>
    <property type="project" value="InterPro"/>
</dbReference>
<keyword evidence="4" id="KW-0479">Metal-binding</keyword>
<dbReference type="GO" id="GO:0008720">
    <property type="term" value="F:D-lactate dehydrogenase (NAD+) activity"/>
    <property type="evidence" value="ECO:0007669"/>
    <property type="project" value="TreeGrafter"/>
</dbReference>
<dbReference type="Proteomes" id="UP000314616">
    <property type="component" value="Chromosome"/>
</dbReference>
<dbReference type="AlphaFoldDB" id="A0A5B8C806"/>
<dbReference type="SUPFAM" id="SSF55103">
    <property type="entry name" value="FAD-linked oxidases, C-terminal domain"/>
    <property type="match status" value="1"/>
</dbReference>
<dbReference type="OrthoDB" id="9770306at2"/>
<dbReference type="PANTHER" id="PTHR11748">
    <property type="entry name" value="D-LACTATE DEHYDROGENASE"/>
    <property type="match status" value="1"/>
</dbReference>
<keyword evidence="3" id="KW-0285">Flavoprotein</keyword>
<evidence type="ECO:0000256" key="10">
    <source>
        <dbReference type="ARBA" id="ARBA00038897"/>
    </source>
</evidence>
<evidence type="ECO:0000256" key="6">
    <source>
        <dbReference type="ARBA" id="ARBA00022946"/>
    </source>
</evidence>
<reference evidence="14 15" key="1">
    <citation type="submission" date="2019-05" db="EMBL/GenBank/DDBJ databases">
        <title>Georgenia *** sp. nov., and Georgenia *** sp. nov., isolated from the intestinal contents of plateau pika (Ochotona curzoniae) in the Qinghai-Tibet plateau of China.</title>
        <authorList>
            <person name="Tian Z."/>
        </authorList>
    </citation>
    <scope>NUCLEOTIDE SEQUENCE [LARGE SCALE GENOMIC DNA]</scope>
    <source>
        <strain evidence="14 15">Z443</strain>
    </source>
</reference>
<dbReference type="PANTHER" id="PTHR11748:SF111">
    <property type="entry name" value="D-LACTATE DEHYDROGENASE, MITOCHONDRIAL-RELATED"/>
    <property type="match status" value="1"/>
</dbReference>
<dbReference type="Pfam" id="PF02913">
    <property type="entry name" value="FAD-oxidase_C"/>
    <property type="match status" value="1"/>
</dbReference>
<evidence type="ECO:0000256" key="7">
    <source>
        <dbReference type="ARBA" id="ARBA00023002"/>
    </source>
</evidence>
<name>A0A5B8C806_9MICO</name>
<proteinExistence type="inferred from homology"/>
<dbReference type="InterPro" id="IPR004113">
    <property type="entry name" value="FAD-bd_oxidored_4_C"/>
</dbReference>
<gene>
    <name evidence="14" type="ORF">FE374_13975</name>
</gene>
<keyword evidence="9" id="KW-0411">Iron-sulfur</keyword>
<dbReference type="InterPro" id="IPR009051">
    <property type="entry name" value="Helical_ferredxn"/>
</dbReference>
<dbReference type="GO" id="GO:1903457">
    <property type="term" value="P:lactate catabolic process"/>
    <property type="evidence" value="ECO:0007669"/>
    <property type="project" value="TreeGrafter"/>
</dbReference>
<dbReference type="Gene3D" id="1.10.1060.10">
    <property type="entry name" value="Alpha-helical ferredoxin"/>
    <property type="match status" value="1"/>
</dbReference>
<evidence type="ECO:0000256" key="1">
    <source>
        <dbReference type="ARBA" id="ARBA00001974"/>
    </source>
</evidence>
<evidence type="ECO:0000256" key="11">
    <source>
        <dbReference type="SAM" id="MobiDB-lite"/>
    </source>
</evidence>
<dbReference type="GO" id="GO:0004458">
    <property type="term" value="F:D-lactate dehydrogenase (cytochrome) activity"/>
    <property type="evidence" value="ECO:0007669"/>
    <property type="project" value="UniProtKB-EC"/>
</dbReference>
<dbReference type="EMBL" id="CP040915">
    <property type="protein sequence ID" value="QDC26743.1"/>
    <property type="molecule type" value="Genomic_DNA"/>
</dbReference>
<dbReference type="InterPro" id="IPR017896">
    <property type="entry name" value="4Fe4S_Fe-S-bd"/>
</dbReference>
<dbReference type="InterPro" id="IPR016164">
    <property type="entry name" value="FAD-linked_Oxase-like_C"/>
</dbReference>
<dbReference type="Pfam" id="PF13183">
    <property type="entry name" value="Fer4_8"/>
    <property type="match status" value="1"/>
</dbReference>
<dbReference type="EC" id="1.1.2.4" evidence="10"/>
<feature type="domain" description="FAD-binding PCMH-type" evidence="13">
    <location>
        <begin position="54"/>
        <end position="282"/>
    </location>
</feature>
<dbReference type="KEGG" id="gyu:FE374_13975"/>
<dbReference type="GO" id="GO:0051536">
    <property type="term" value="F:iron-sulfur cluster binding"/>
    <property type="evidence" value="ECO:0007669"/>
    <property type="project" value="UniProtKB-KW"/>
</dbReference>
<evidence type="ECO:0000256" key="5">
    <source>
        <dbReference type="ARBA" id="ARBA00022827"/>
    </source>
</evidence>
<dbReference type="PROSITE" id="PS51379">
    <property type="entry name" value="4FE4S_FER_2"/>
    <property type="match status" value="1"/>
</dbReference>
<feature type="compositionally biased region" description="Low complexity" evidence="11">
    <location>
        <begin position="711"/>
        <end position="724"/>
    </location>
</feature>
<dbReference type="SUPFAM" id="SSF46548">
    <property type="entry name" value="alpha-helical ferredoxin"/>
    <property type="match status" value="1"/>
</dbReference>
<evidence type="ECO:0000256" key="3">
    <source>
        <dbReference type="ARBA" id="ARBA00022630"/>
    </source>
</evidence>
<feature type="domain" description="4Fe-4S ferredoxin-type" evidence="12">
    <location>
        <begin position="548"/>
        <end position="577"/>
    </location>
</feature>
<evidence type="ECO:0000256" key="2">
    <source>
        <dbReference type="ARBA" id="ARBA00008000"/>
    </source>
</evidence>
<keyword evidence="5" id="KW-0274">FAD</keyword>
<dbReference type="GO" id="GO:0046872">
    <property type="term" value="F:metal ion binding"/>
    <property type="evidence" value="ECO:0007669"/>
    <property type="project" value="UniProtKB-KW"/>
</dbReference>
<evidence type="ECO:0000256" key="8">
    <source>
        <dbReference type="ARBA" id="ARBA00023004"/>
    </source>
</evidence>
<evidence type="ECO:0000256" key="9">
    <source>
        <dbReference type="ARBA" id="ARBA00023014"/>
    </source>
</evidence>
<dbReference type="InterPro" id="IPR017900">
    <property type="entry name" value="4Fe4S_Fe_S_CS"/>
</dbReference>
<keyword evidence="7" id="KW-0560">Oxidoreductase</keyword>
<accession>A0A5B8C806</accession>
<dbReference type="Gene3D" id="3.30.70.2740">
    <property type="match status" value="1"/>
</dbReference>
<evidence type="ECO:0000313" key="15">
    <source>
        <dbReference type="Proteomes" id="UP000314616"/>
    </source>
</evidence>
<evidence type="ECO:0000313" key="14">
    <source>
        <dbReference type="EMBL" id="QDC26743.1"/>
    </source>
</evidence>
<dbReference type="PROSITE" id="PS00198">
    <property type="entry name" value="4FE4S_FER_1"/>
    <property type="match status" value="1"/>
</dbReference>
<dbReference type="Pfam" id="PF01565">
    <property type="entry name" value="FAD_binding_4"/>
    <property type="match status" value="1"/>
</dbReference>
<comment type="similarity">
    <text evidence="2">Belongs to the FAD-binding oxidoreductase/transferase type 4 family.</text>
</comment>
<evidence type="ECO:0000259" key="12">
    <source>
        <dbReference type="PROSITE" id="PS51379"/>
    </source>
</evidence>
<dbReference type="InterPro" id="IPR016171">
    <property type="entry name" value="Vanillyl_alc_oxidase_C-sub2"/>
</dbReference>
<sequence length="1017" mass="106074">MAAASPVAARTSSATSGQDLTDPLVADLVAALGADVVLAAAADRHARAHDASHFLLVPRVVVVARDADDVATTLAVGTRHATPVTLRSGGTSLSGQAISDGVMVDVRRHFRGIEVLDGGARVRVQPGVTVRQVNARLAAVGRKLGPDPASEGACTIGGVVANNSSGMSCGTVHNTYSTLESMKLVLPSGTVLDTAAPDADERLRRLEPALHARLVELRDRVRGDEESVATLRRQFAMKNTMGYGLNAFLDHTTPAEILAHLLVGSEGTLGFVTSAVFRTVPRHRHAATGLLVFADLEAATSALPLLVGTGPAALELMDAASLRVVQADVDVPELIRDLAVLDHAALLVEYQEADGAGLDRVRAAAIAAIDTLPLTAPYELSTDPAGRAGLWHIRKGLYAAVAGARPSGTTALLEDVVVPVERLAHTCAELTTLFAHHGYADGVIFGHAKDGNIHFMLTGRFDEPAGRARFAAFTEDMVQLVLAQGGSLKAEHGTGRVMAPFVERQYGPELYAVMRELKDACDPTGVMNPGVIMTADATAHLKHVKTSPPVEAEVDRCVECGYCEPVCPSKDLTLTPRQRIVLRRAIAQAQLDGDHELVAELERDFEYGGLETCAVDGMCQTACPVLINTGDLVKRLRSSGHSAPERAVWSAAARHWDATTVAAARALDVAGAVPAPLVRGPNRLGRAVMGEEVLPLWSTDLPRGGTRRSRTAAQGSRAAAAPPVSEAPPAPPVPSEPAAPAAPAAPAPAALAVPVAPEVPTAPAAPITRAAPTTPAAVVAVFLPSCLSAMFSPAGGGPGSQRSFQELCARAGVELVIPDDVDSLCCGTPWASKGLAAGRRAMREKVLASLRVATRDGELPVVCDASSCTEGLENLVASAGTSRPIRVVDSVDFVVEHVLPALRVPERVPTITVHPTCSSTRLGSTDSLLAVAGAIADEVYVPPDWACCAFAGDRGMLHPELTASATAAQSQQVNEFGAVAHASCNRTCEIGMSRATGREYRGILELLHEAAEPPPTV</sequence>
<evidence type="ECO:0000256" key="4">
    <source>
        <dbReference type="ARBA" id="ARBA00022723"/>
    </source>
</evidence>
<dbReference type="InterPro" id="IPR016169">
    <property type="entry name" value="FAD-bd_PCMH_sub2"/>
</dbReference>
<dbReference type="InterPro" id="IPR036318">
    <property type="entry name" value="FAD-bd_PCMH-like_sf"/>
</dbReference>
<feature type="compositionally biased region" description="Pro residues" evidence="11">
    <location>
        <begin position="725"/>
        <end position="737"/>
    </location>
</feature>
<dbReference type="PROSITE" id="PS51387">
    <property type="entry name" value="FAD_PCMH"/>
    <property type="match status" value="1"/>
</dbReference>
<evidence type="ECO:0000259" key="13">
    <source>
        <dbReference type="PROSITE" id="PS51387"/>
    </source>
</evidence>
<organism evidence="14 15">
    <name type="scientific">Georgenia yuyongxinii</name>
    <dbReference type="NCBI Taxonomy" id="2589797"/>
    <lineage>
        <taxon>Bacteria</taxon>
        <taxon>Bacillati</taxon>
        <taxon>Actinomycetota</taxon>
        <taxon>Actinomycetes</taxon>
        <taxon>Micrococcales</taxon>
        <taxon>Bogoriellaceae</taxon>
        <taxon>Georgenia</taxon>
    </lineage>
</organism>
<protein>
    <recommendedName>
        <fullName evidence="10">D-lactate dehydrogenase (cytochrome)</fullName>
        <ecNumber evidence="10">1.1.2.4</ecNumber>
    </recommendedName>
</protein>
<dbReference type="InterPro" id="IPR006094">
    <property type="entry name" value="Oxid_FAD_bind_N"/>
</dbReference>
<dbReference type="InterPro" id="IPR016167">
    <property type="entry name" value="FAD-bd_PCMH_sub1"/>
</dbReference>
<keyword evidence="6" id="KW-0809">Transit peptide</keyword>
<feature type="region of interest" description="Disordered" evidence="11">
    <location>
        <begin position="698"/>
        <end position="743"/>
    </location>
</feature>
<dbReference type="Gene3D" id="1.10.45.10">
    <property type="entry name" value="Vanillyl-alcohol Oxidase, Chain A, domain 4"/>
    <property type="match status" value="1"/>
</dbReference>
<dbReference type="Gene3D" id="3.30.43.10">
    <property type="entry name" value="Uridine Diphospho-n-acetylenolpyruvylglucosamine Reductase, domain 2"/>
    <property type="match status" value="1"/>
</dbReference>
<comment type="cofactor">
    <cofactor evidence="1">
        <name>FAD</name>
        <dbReference type="ChEBI" id="CHEBI:57692"/>
    </cofactor>
</comment>
<keyword evidence="8" id="KW-0408">Iron</keyword>